<name>A0A936NDS1_9ACTN</name>
<dbReference type="EMBL" id="JADJZA010000009">
    <property type="protein sequence ID" value="MBK9298460.1"/>
    <property type="molecule type" value="Genomic_DNA"/>
</dbReference>
<gene>
    <name evidence="2" type="ORF">IPN02_16870</name>
</gene>
<dbReference type="Pfam" id="PF06897">
    <property type="entry name" value="DUF1269"/>
    <property type="match status" value="1"/>
</dbReference>
<sequence>MGERPPAAGVILVDHDDHGEVRVTHTADHLGRRGMTWGGSVGVLVGLLSPPLLASVVVGGAVGGVVGKFTRTKVDSGLEEALADKLPSDGAMIIAIVDEEDRLEADVEIPEGGAEGVLVANADFIGGFSLWLDGDGLLNHSSSFLGVGHLPAGVRPAGPHRPHDAEDALRVRRTQARGRREGHPVGRRDQDRVGCDGADDLAPMSVDDARALHEHGHHHSIGQSVAG</sequence>
<dbReference type="InterPro" id="IPR009200">
    <property type="entry name" value="DUF1269_membrane"/>
</dbReference>
<evidence type="ECO:0000313" key="3">
    <source>
        <dbReference type="Proteomes" id="UP000727993"/>
    </source>
</evidence>
<feature type="compositionally biased region" description="Basic and acidic residues" evidence="1">
    <location>
        <begin position="178"/>
        <end position="194"/>
    </location>
</feature>
<evidence type="ECO:0000256" key="1">
    <source>
        <dbReference type="SAM" id="MobiDB-lite"/>
    </source>
</evidence>
<accession>A0A936NDS1</accession>
<dbReference type="Proteomes" id="UP000727993">
    <property type="component" value="Unassembled WGS sequence"/>
</dbReference>
<organism evidence="2 3">
    <name type="scientific">Candidatus Neomicrothrix subdominans</name>
    <dbReference type="NCBI Taxonomy" id="2954438"/>
    <lineage>
        <taxon>Bacteria</taxon>
        <taxon>Bacillati</taxon>
        <taxon>Actinomycetota</taxon>
        <taxon>Acidimicrobiia</taxon>
        <taxon>Acidimicrobiales</taxon>
        <taxon>Microthrixaceae</taxon>
        <taxon>Candidatus Neomicrothrix</taxon>
    </lineage>
</organism>
<feature type="region of interest" description="Disordered" evidence="1">
    <location>
        <begin position="173"/>
        <end position="202"/>
    </location>
</feature>
<evidence type="ECO:0000313" key="2">
    <source>
        <dbReference type="EMBL" id="MBK9298460.1"/>
    </source>
</evidence>
<proteinExistence type="predicted"/>
<comment type="caution">
    <text evidence="2">The sequence shown here is derived from an EMBL/GenBank/DDBJ whole genome shotgun (WGS) entry which is preliminary data.</text>
</comment>
<reference evidence="2 3" key="1">
    <citation type="submission" date="2020-10" db="EMBL/GenBank/DDBJ databases">
        <title>Connecting structure to function with the recovery of over 1000 high-quality activated sludge metagenome-assembled genomes encoding full-length rRNA genes using long-read sequencing.</title>
        <authorList>
            <person name="Singleton C.M."/>
            <person name="Petriglieri F."/>
            <person name="Kristensen J.M."/>
            <person name="Kirkegaard R.H."/>
            <person name="Michaelsen T.Y."/>
            <person name="Andersen M.H."/>
            <person name="Karst S.M."/>
            <person name="Dueholm M.S."/>
            <person name="Nielsen P.H."/>
            <person name="Albertsen M."/>
        </authorList>
    </citation>
    <scope>NUCLEOTIDE SEQUENCE [LARGE SCALE GENOMIC DNA]</scope>
    <source>
        <strain evidence="2">Lyne_18-Q3-R50-59_MAXAC.006</strain>
    </source>
</reference>
<dbReference type="AlphaFoldDB" id="A0A936NDS1"/>
<protein>
    <submittedName>
        <fullName evidence="2">DUF1269 domain-containing protein</fullName>
    </submittedName>
</protein>